<gene>
    <name evidence="9" type="ORF">MNEG_6196</name>
</gene>
<evidence type="ECO:0000256" key="1">
    <source>
        <dbReference type="ARBA" id="ARBA00004141"/>
    </source>
</evidence>
<evidence type="ECO:0000256" key="2">
    <source>
        <dbReference type="ARBA" id="ARBA00005982"/>
    </source>
</evidence>
<dbReference type="InterPro" id="IPR000109">
    <property type="entry name" value="POT_fam"/>
</dbReference>
<feature type="transmembrane region" description="Helical" evidence="7">
    <location>
        <begin position="399"/>
        <end position="417"/>
    </location>
</feature>
<protein>
    <submittedName>
        <fullName evidence="9">Peptide transporter PTR2</fullName>
    </submittedName>
</protein>
<keyword evidence="4 7" id="KW-1133">Transmembrane helix</keyword>
<feature type="transmembrane region" description="Helical" evidence="7">
    <location>
        <begin position="208"/>
        <end position="228"/>
    </location>
</feature>
<dbReference type="Pfam" id="PF09335">
    <property type="entry name" value="VTT_dom"/>
    <property type="match status" value="1"/>
</dbReference>
<feature type="compositionally biased region" description="Low complexity" evidence="6">
    <location>
        <begin position="641"/>
        <end position="655"/>
    </location>
</feature>
<dbReference type="GeneID" id="25739072"/>
<feature type="domain" description="VTT" evidence="8">
    <location>
        <begin position="733"/>
        <end position="851"/>
    </location>
</feature>
<evidence type="ECO:0000256" key="6">
    <source>
        <dbReference type="SAM" id="MobiDB-lite"/>
    </source>
</evidence>
<dbReference type="GO" id="GO:0022857">
    <property type="term" value="F:transmembrane transporter activity"/>
    <property type="evidence" value="ECO:0007669"/>
    <property type="project" value="InterPro"/>
</dbReference>
<feature type="transmembrane region" description="Helical" evidence="7">
    <location>
        <begin position="828"/>
        <end position="849"/>
    </location>
</feature>
<feature type="region of interest" description="Disordered" evidence="6">
    <location>
        <begin position="607"/>
        <end position="669"/>
    </location>
</feature>
<keyword evidence="5 7" id="KW-0472">Membrane</keyword>
<dbReference type="Pfam" id="PF00854">
    <property type="entry name" value="PTR2"/>
    <property type="match status" value="1"/>
</dbReference>
<keyword evidence="3 7" id="KW-0812">Transmembrane</keyword>
<dbReference type="EMBL" id="KK101205">
    <property type="protein sequence ID" value="KIZ01766.1"/>
    <property type="molecule type" value="Genomic_DNA"/>
</dbReference>
<dbReference type="InterPro" id="IPR032816">
    <property type="entry name" value="VTT_dom"/>
</dbReference>
<dbReference type="Proteomes" id="UP000054498">
    <property type="component" value="Unassembled WGS sequence"/>
</dbReference>
<dbReference type="InterPro" id="IPR036259">
    <property type="entry name" value="MFS_trans_sf"/>
</dbReference>
<dbReference type="SUPFAM" id="SSF103473">
    <property type="entry name" value="MFS general substrate transporter"/>
    <property type="match status" value="1"/>
</dbReference>
<comment type="similarity">
    <text evidence="2">Belongs to the major facilitator superfamily. Proton-dependent oligopeptide transporter (POT/PTR) (TC 2.A.17) family.</text>
</comment>
<feature type="transmembrane region" description="Helical" evidence="7">
    <location>
        <begin position="429"/>
        <end position="449"/>
    </location>
</feature>
<feature type="transmembrane region" description="Helical" evidence="7">
    <location>
        <begin position="234"/>
        <end position="254"/>
    </location>
</feature>
<feature type="compositionally biased region" description="Basic and acidic residues" evidence="6">
    <location>
        <begin position="615"/>
        <end position="632"/>
    </location>
</feature>
<feature type="compositionally biased region" description="Gly residues" evidence="6">
    <location>
        <begin position="656"/>
        <end position="669"/>
    </location>
</feature>
<feature type="transmembrane region" description="Helical" evidence="7">
    <location>
        <begin position="745"/>
        <end position="769"/>
    </location>
</feature>
<evidence type="ECO:0000256" key="3">
    <source>
        <dbReference type="ARBA" id="ARBA00022692"/>
    </source>
</evidence>
<feature type="transmembrane region" description="Helical" evidence="7">
    <location>
        <begin position="566"/>
        <end position="586"/>
    </location>
</feature>
<evidence type="ECO:0000256" key="5">
    <source>
        <dbReference type="ARBA" id="ARBA00023136"/>
    </source>
</evidence>
<dbReference type="AlphaFoldDB" id="A0A0D2N7E5"/>
<evidence type="ECO:0000313" key="9">
    <source>
        <dbReference type="EMBL" id="KIZ01766.1"/>
    </source>
</evidence>
<feature type="region of interest" description="Disordered" evidence="6">
    <location>
        <begin position="1"/>
        <end position="40"/>
    </location>
</feature>
<evidence type="ECO:0000256" key="4">
    <source>
        <dbReference type="ARBA" id="ARBA00022989"/>
    </source>
</evidence>
<feature type="transmembrane region" description="Helical" evidence="7">
    <location>
        <begin position="163"/>
        <end position="187"/>
    </location>
</feature>
<dbReference type="OrthoDB" id="166803at2759"/>
<keyword evidence="10" id="KW-1185">Reference proteome</keyword>
<feature type="transmembrane region" description="Helical" evidence="7">
    <location>
        <begin position="122"/>
        <end position="143"/>
    </location>
</feature>
<dbReference type="Gene3D" id="1.20.1250.20">
    <property type="entry name" value="MFS general substrate transporter like domains"/>
    <property type="match status" value="1"/>
</dbReference>
<feature type="compositionally biased region" description="Basic and acidic residues" evidence="6">
    <location>
        <begin position="12"/>
        <end position="30"/>
    </location>
</feature>
<dbReference type="GO" id="GO:0016020">
    <property type="term" value="C:membrane"/>
    <property type="evidence" value="ECO:0007669"/>
    <property type="project" value="UniProtKB-SubCell"/>
</dbReference>
<dbReference type="RefSeq" id="XP_013900785.1">
    <property type="nucleotide sequence ID" value="XM_014045331.1"/>
</dbReference>
<name>A0A0D2N7E5_9CHLO</name>
<reference evidence="9 10" key="1">
    <citation type="journal article" date="2013" name="BMC Genomics">
        <title>Reconstruction of the lipid metabolism for the microalga Monoraphidium neglectum from its genome sequence reveals characteristics suitable for biofuel production.</title>
        <authorList>
            <person name="Bogen C."/>
            <person name="Al-Dilaimi A."/>
            <person name="Albersmeier A."/>
            <person name="Wichmann J."/>
            <person name="Grundmann M."/>
            <person name="Rupp O."/>
            <person name="Lauersen K.J."/>
            <person name="Blifernez-Klassen O."/>
            <person name="Kalinowski J."/>
            <person name="Goesmann A."/>
            <person name="Mussgnug J.H."/>
            <person name="Kruse O."/>
        </authorList>
    </citation>
    <scope>NUCLEOTIDE SEQUENCE [LARGE SCALE GENOMIC DNA]</scope>
    <source>
        <strain evidence="9 10">SAG 48.87</strain>
    </source>
</reference>
<accession>A0A0D2N7E5</accession>
<evidence type="ECO:0000313" key="10">
    <source>
        <dbReference type="Proteomes" id="UP000054498"/>
    </source>
</evidence>
<feature type="transmembrane region" description="Helical" evidence="7">
    <location>
        <begin position="715"/>
        <end position="733"/>
    </location>
</feature>
<feature type="transmembrane region" description="Helical" evidence="7">
    <location>
        <begin position="869"/>
        <end position="887"/>
    </location>
</feature>
<feature type="transmembrane region" description="Helical" evidence="7">
    <location>
        <begin position="524"/>
        <end position="546"/>
    </location>
</feature>
<comment type="subcellular location">
    <subcellularLocation>
        <location evidence="1">Membrane</location>
        <topology evidence="1">Multi-pass membrane protein</topology>
    </subcellularLocation>
</comment>
<dbReference type="KEGG" id="mng:MNEG_6196"/>
<sequence length="906" mass="95294">MGAGDPGSVETDVERLGDRRPADAEIDDVKATGSSGGGRENVRRKRHLLVASSCILGTELCERLAFVGLATNLALYLVRYMDYSAARASQMLQIWKGMVFTTPLIGAYLADAYLGRRVRFRTILLFSAVYMAGLAGITGVNLSPTLQPRRGQPPPSGEYGPTIAAFWAFMYLIALGSGGIKPCVGSFGADNFDEQRPIERRWRSTYFIWYYCSINLGGLIAALAITPIQEAKGYGIGFAIPTVFFGAAVATLIVGASFKLYRFVPPEGSPLKRVFLVLKCALVTNRGLPRPGAGTELYDPPPGAGGLEYRMARTPRYPWLDRAALLHGRPELRQPTLTEVEETKALMGLGPILVVTALFMCFRDPVSTLLPLTGDTMDRRIGGRGERVPAASLSFANPAGMLLSVMIYDALVAPAFARMGRPITPMQRLGAGIFLQVFALLAAGFLEIARYKAVADTGLLATFDAAKASDPTLNPGRGPYFVPISVWWQVVPYFLEGISETLAFAAATEIVYTQVSEGTRSLSSSILLLGIAVGAYLSGAVNQAVSAATGADPWLASNALTGHYDWYMFLNAGLLAGTWVLFHFWIARNYVERAVVPREGSQSQVNLKTSMLVESKTEAEGRPDSPSRERLLARASSDTEGAPAATAAPSSRGAAGSSGGGGDGGGGGGGGASKAAVGVGLVGAAVLLLVTLKATGFDVQAAVKDLEDLISRSGYLGPLIFIGAYAGATVLLFPASLLTLGAGYLFGPLAGTALVSVASTTGATLAFLISRYLARPFAEGKLREYPKFGAVDGAIGREGAKIVLLLRLSPLFPFNLLNYFLGVTRIGLLPYVGASWLGMLPGTFAYVFLGSAGKEAGEAAAGGGGGAKWVLYAVGAVATVLVTRVISQAASKALQESGTEEEGAAE</sequence>
<evidence type="ECO:0000259" key="8">
    <source>
        <dbReference type="Pfam" id="PF09335"/>
    </source>
</evidence>
<evidence type="ECO:0000256" key="7">
    <source>
        <dbReference type="SAM" id="Phobius"/>
    </source>
</evidence>
<feature type="transmembrane region" description="Helical" evidence="7">
    <location>
        <begin position="91"/>
        <end position="110"/>
    </location>
</feature>
<organism evidence="9 10">
    <name type="scientific">Monoraphidium neglectum</name>
    <dbReference type="NCBI Taxonomy" id="145388"/>
    <lineage>
        <taxon>Eukaryota</taxon>
        <taxon>Viridiplantae</taxon>
        <taxon>Chlorophyta</taxon>
        <taxon>core chlorophytes</taxon>
        <taxon>Chlorophyceae</taxon>
        <taxon>CS clade</taxon>
        <taxon>Sphaeropleales</taxon>
        <taxon>Selenastraceae</taxon>
        <taxon>Monoraphidium</taxon>
    </lineage>
</organism>
<dbReference type="PANTHER" id="PTHR11654">
    <property type="entry name" value="OLIGOPEPTIDE TRANSPORTER-RELATED"/>
    <property type="match status" value="1"/>
</dbReference>
<proteinExistence type="inferred from homology"/>